<evidence type="ECO:0000256" key="10">
    <source>
        <dbReference type="ARBA" id="ARBA00039098"/>
    </source>
</evidence>
<dbReference type="PROSITE" id="PS50893">
    <property type="entry name" value="ABC_TRANSPORTER_2"/>
    <property type="match status" value="1"/>
</dbReference>
<keyword evidence="4" id="KW-0547">Nucleotide-binding</keyword>
<dbReference type="SUPFAM" id="SSF52540">
    <property type="entry name" value="P-loop containing nucleoside triphosphate hydrolases"/>
    <property type="match status" value="1"/>
</dbReference>
<dbReference type="InterPro" id="IPR003439">
    <property type="entry name" value="ABC_transporter-like_ATP-bd"/>
</dbReference>
<dbReference type="PANTHER" id="PTHR43297">
    <property type="entry name" value="OLIGOPEPTIDE TRANSPORT ATP-BINDING PROTEIN APPD"/>
    <property type="match status" value="1"/>
</dbReference>
<evidence type="ECO:0000256" key="3">
    <source>
        <dbReference type="ARBA" id="ARBA00022475"/>
    </source>
</evidence>
<dbReference type="InterPro" id="IPR027417">
    <property type="entry name" value="P-loop_NTPase"/>
</dbReference>
<gene>
    <name evidence="15" type="ORF">AUR65_016215</name>
</gene>
<comment type="caution">
    <text evidence="15">The sequence shown here is derived from an EMBL/GenBank/DDBJ whole genome shotgun (WGS) entry which is preliminary data.</text>
</comment>
<dbReference type="OrthoDB" id="18209at2157"/>
<evidence type="ECO:0000259" key="14">
    <source>
        <dbReference type="PROSITE" id="PS50893"/>
    </source>
</evidence>
<dbReference type="EC" id="7.2.2.11" evidence="10"/>
<feature type="region of interest" description="Disordered" evidence="13">
    <location>
        <begin position="337"/>
        <end position="365"/>
    </location>
</feature>
<dbReference type="GO" id="GO:0005886">
    <property type="term" value="C:plasma membrane"/>
    <property type="evidence" value="ECO:0007669"/>
    <property type="project" value="UniProtKB-SubCell"/>
</dbReference>
<name>A0A2P4NM75_9EURY</name>
<feature type="domain" description="ABC transporter" evidence="14">
    <location>
        <begin position="6"/>
        <end position="273"/>
    </location>
</feature>
<keyword evidence="3" id="KW-1003">Cell membrane</keyword>
<dbReference type="PROSITE" id="PS00211">
    <property type="entry name" value="ABC_TRANSPORTER_1"/>
    <property type="match status" value="1"/>
</dbReference>
<evidence type="ECO:0000256" key="8">
    <source>
        <dbReference type="ARBA" id="ARBA00023136"/>
    </source>
</evidence>
<dbReference type="GO" id="GO:0016887">
    <property type="term" value="F:ATP hydrolysis activity"/>
    <property type="evidence" value="ECO:0007669"/>
    <property type="project" value="InterPro"/>
</dbReference>
<dbReference type="SMART" id="SM00382">
    <property type="entry name" value="AAA"/>
    <property type="match status" value="1"/>
</dbReference>
<evidence type="ECO:0000256" key="1">
    <source>
        <dbReference type="ARBA" id="ARBA00004202"/>
    </source>
</evidence>
<keyword evidence="6" id="KW-1278">Translocase</keyword>
<protein>
    <recommendedName>
        <fullName evidence="11">Nickel import system ATP-binding protein NikD</fullName>
        <ecNumber evidence="10">7.2.2.11</ecNumber>
    </recommendedName>
</protein>
<organism evidence="15 16">
    <name type="scientific">Haloferax marisrubri</name>
    <dbReference type="NCBI Taxonomy" id="1544719"/>
    <lineage>
        <taxon>Archaea</taxon>
        <taxon>Methanobacteriati</taxon>
        <taxon>Methanobacteriota</taxon>
        <taxon>Stenosarchaea group</taxon>
        <taxon>Halobacteria</taxon>
        <taxon>Halobacteriales</taxon>
        <taxon>Haloferacaceae</taxon>
        <taxon>Haloferax</taxon>
    </lineage>
</organism>
<dbReference type="GO" id="GO:0015413">
    <property type="term" value="F:ABC-type nickel transporter activity"/>
    <property type="evidence" value="ECO:0007669"/>
    <property type="project" value="UniProtKB-EC"/>
</dbReference>
<dbReference type="RefSeq" id="WP_058567867.1">
    <property type="nucleotide sequence ID" value="NZ_LOPW02000018.1"/>
</dbReference>
<dbReference type="NCBIfam" id="TIGR01727">
    <property type="entry name" value="oligo_HPY"/>
    <property type="match status" value="1"/>
</dbReference>
<dbReference type="Gene3D" id="3.40.50.300">
    <property type="entry name" value="P-loop containing nucleotide triphosphate hydrolases"/>
    <property type="match status" value="1"/>
</dbReference>
<reference evidence="15" key="1">
    <citation type="submission" date="2017-08" db="EMBL/GenBank/DDBJ databases">
        <title>Haloferax marisrubri sp. nov., isolated from the Discovery deep brine-seawater interface in the Red Sea.</title>
        <authorList>
            <person name="Zhang G."/>
            <person name="Stingl U."/>
        </authorList>
    </citation>
    <scope>NUCLEOTIDE SEQUENCE [LARGE SCALE GENOMIC DNA]</scope>
    <source>
        <strain evidence="15">SB3</strain>
    </source>
</reference>
<dbReference type="InterPro" id="IPR050388">
    <property type="entry name" value="ABC_Ni/Peptide_Import"/>
</dbReference>
<evidence type="ECO:0000256" key="9">
    <source>
        <dbReference type="ARBA" id="ARBA00038669"/>
    </source>
</evidence>
<dbReference type="EMBL" id="LOPW02000018">
    <property type="protein sequence ID" value="POG54201.1"/>
    <property type="molecule type" value="Genomic_DNA"/>
</dbReference>
<proteinExistence type="predicted"/>
<feature type="compositionally biased region" description="Polar residues" evidence="13">
    <location>
        <begin position="343"/>
        <end position="353"/>
    </location>
</feature>
<evidence type="ECO:0000313" key="15">
    <source>
        <dbReference type="EMBL" id="POG54201.1"/>
    </source>
</evidence>
<evidence type="ECO:0000256" key="11">
    <source>
        <dbReference type="ARBA" id="ARBA00044143"/>
    </source>
</evidence>
<keyword evidence="8" id="KW-0472">Membrane</keyword>
<comment type="catalytic activity">
    <reaction evidence="12">
        <text>Ni(2+)(out) + ATP + H2O = Ni(2+)(in) + ADP + phosphate + H(+)</text>
        <dbReference type="Rhea" id="RHEA:15557"/>
        <dbReference type="ChEBI" id="CHEBI:15377"/>
        <dbReference type="ChEBI" id="CHEBI:15378"/>
        <dbReference type="ChEBI" id="CHEBI:30616"/>
        <dbReference type="ChEBI" id="CHEBI:43474"/>
        <dbReference type="ChEBI" id="CHEBI:49786"/>
        <dbReference type="ChEBI" id="CHEBI:456216"/>
        <dbReference type="EC" id="7.2.2.11"/>
    </reaction>
    <physiologicalReaction direction="left-to-right" evidence="12">
        <dbReference type="Rhea" id="RHEA:15558"/>
    </physiologicalReaction>
</comment>
<dbReference type="AlphaFoldDB" id="A0A2P4NM75"/>
<keyword evidence="7" id="KW-0406">Ion transport</keyword>
<dbReference type="Pfam" id="PF08352">
    <property type="entry name" value="oligo_HPY"/>
    <property type="match status" value="1"/>
</dbReference>
<keyword evidence="2" id="KW-0813">Transport</keyword>
<dbReference type="Pfam" id="PF00005">
    <property type="entry name" value="ABC_tran"/>
    <property type="match status" value="1"/>
</dbReference>
<evidence type="ECO:0000313" key="16">
    <source>
        <dbReference type="Proteomes" id="UP000053621"/>
    </source>
</evidence>
<dbReference type="PANTHER" id="PTHR43297:SF13">
    <property type="entry name" value="NICKEL ABC TRANSPORTER, ATP-BINDING PROTEIN"/>
    <property type="match status" value="1"/>
</dbReference>
<dbReference type="CDD" id="cd03257">
    <property type="entry name" value="ABC_NikE_OppD_transporters"/>
    <property type="match status" value="1"/>
</dbReference>
<evidence type="ECO:0000256" key="2">
    <source>
        <dbReference type="ARBA" id="ARBA00022448"/>
    </source>
</evidence>
<evidence type="ECO:0000256" key="7">
    <source>
        <dbReference type="ARBA" id="ARBA00023065"/>
    </source>
</evidence>
<evidence type="ECO:0000256" key="6">
    <source>
        <dbReference type="ARBA" id="ARBA00022967"/>
    </source>
</evidence>
<keyword evidence="16" id="KW-1185">Reference proteome</keyword>
<dbReference type="GO" id="GO:0015833">
    <property type="term" value="P:peptide transport"/>
    <property type="evidence" value="ECO:0007669"/>
    <property type="project" value="InterPro"/>
</dbReference>
<evidence type="ECO:0000256" key="5">
    <source>
        <dbReference type="ARBA" id="ARBA00022840"/>
    </source>
</evidence>
<comment type="subunit">
    <text evidence="9">The complex is composed of two ATP-binding proteins (NikD and NikE), two transmembrane proteins (NikB and NikC) and a solute-binding protein (NikA).</text>
</comment>
<dbReference type="InterPro" id="IPR013563">
    <property type="entry name" value="Oligopep_ABC_C"/>
</dbReference>
<evidence type="ECO:0000256" key="12">
    <source>
        <dbReference type="ARBA" id="ARBA00048610"/>
    </source>
</evidence>
<keyword evidence="5 15" id="KW-0067">ATP-binding</keyword>
<evidence type="ECO:0000256" key="13">
    <source>
        <dbReference type="SAM" id="MobiDB-lite"/>
    </source>
</evidence>
<evidence type="ECO:0000256" key="4">
    <source>
        <dbReference type="ARBA" id="ARBA00022741"/>
    </source>
</evidence>
<dbReference type="GO" id="GO:0005524">
    <property type="term" value="F:ATP binding"/>
    <property type="evidence" value="ECO:0007669"/>
    <property type="project" value="UniProtKB-KW"/>
</dbReference>
<comment type="subcellular location">
    <subcellularLocation>
        <location evidence="1">Cell membrane</location>
        <topology evidence="1">Peripheral membrane protein</topology>
    </subcellularLocation>
</comment>
<dbReference type="InterPro" id="IPR003593">
    <property type="entry name" value="AAA+_ATPase"/>
</dbReference>
<accession>A0A2P4NM75</accession>
<sequence length="365" mass="39213">MMNELLRVEDLHTHFDSDQGTVHAVDGASFGVNRGEIVGLVGESGCGKSVTARSIIRLEDPGRIVSGRISFDGRDLTRADEATLRRVRGEDISIVFQDPHETLNPVFPIGDQIAESVRIHDGGSSQGLLDFLGVPPFRNRTAWNRAEDRAVELMEQVAIPDPNGSAAEYPHEFSGGMRQRAMLAVALASDPNLLIADEPTTALDTTTQAGILRQIWTLRDQRDMGVLLISHDIGVVAQTCDRVVVMYGGQVMESGPVDEVLTAPKHPYTRALLECSPRNLGRDERVSTLEGSPPDAVGGHDGCPFADRCRLATSDCRSGDIPVVESDPGHRVACIETPADSRGTPTVAASGQPRNVVAPDGGDEK</sequence>
<dbReference type="Proteomes" id="UP000053621">
    <property type="component" value="Unassembled WGS sequence"/>
</dbReference>
<dbReference type="InterPro" id="IPR017871">
    <property type="entry name" value="ABC_transporter-like_CS"/>
</dbReference>